<comment type="caution">
    <text evidence="5">The sequence shown here is derived from an EMBL/GenBank/DDBJ whole genome shotgun (WGS) entry which is preliminary data.</text>
</comment>
<dbReference type="EMBL" id="JASNVW010000001">
    <property type="protein sequence ID" value="MDK6027857.1"/>
    <property type="molecule type" value="Genomic_DNA"/>
</dbReference>
<keyword evidence="2" id="KW-0547">Nucleotide-binding</keyword>
<accession>A0ABD4Z4G9</accession>
<dbReference type="PANTHER" id="PTHR21231:SF8">
    <property type="entry name" value="GPN-LOOP GTPASE 1"/>
    <property type="match status" value="1"/>
</dbReference>
<dbReference type="NCBIfam" id="NF010340">
    <property type="entry name" value="PRK13768.1-2"/>
    <property type="match status" value="1"/>
</dbReference>
<dbReference type="PANTHER" id="PTHR21231">
    <property type="entry name" value="XPA-BINDING PROTEIN 1-RELATED"/>
    <property type="match status" value="1"/>
</dbReference>
<evidence type="ECO:0000313" key="5">
    <source>
        <dbReference type="EMBL" id="MDK6027857.1"/>
    </source>
</evidence>
<dbReference type="Proteomes" id="UP001529235">
    <property type="component" value="Unassembled WGS sequence"/>
</dbReference>
<dbReference type="Gene3D" id="3.40.50.300">
    <property type="entry name" value="P-loop containing nucleotide triphosphate hydrolases"/>
    <property type="match status" value="1"/>
</dbReference>
<name>A0ABD4Z4G9_9CREN</name>
<dbReference type="SUPFAM" id="SSF52540">
    <property type="entry name" value="P-loop containing nucleoside triphosphate hydrolases"/>
    <property type="match status" value="1"/>
</dbReference>
<sequence>MYYVFMLGPAGSGKSFLAMAFHNWLEEHGLTTTVVNLDPAADWLPYTPDVDIRNYVTVDDVMKRYNLGPNGALIASVDLMLNYVNDLVEEINEEKPNYVIVDTPGQLEVFAFRKAGPIIIDSLTRGYKSVVLFLVESQMVLKPATLIPLTILSLATAFSHRKPQLSVITKIDLLSKEEYTQIAKIIENPSDFIITLRSSEQIILSEFSFENSYTFVEKIVENYLENAVMVSALTGDGIDELYAEVQRVFAGGEDFYTEEPSEIL</sequence>
<evidence type="ECO:0000256" key="1">
    <source>
        <dbReference type="ARBA" id="ARBA00005290"/>
    </source>
</evidence>
<dbReference type="InterPro" id="IPR027417">
    <property type="entry name" value="P-loop_NTPase"/>
</dbReference>
<dbReference type="AlphaFoldDB" id="A0ABD4Z4G9"/>
<dbReference type="GO" id="GO:0016787">
    <property type="term" value="F:hydrolase activity"/>
    <property type="evidence" value="ECO:0007669"/>
    <property type="project" value="UniProtKB-KW"/>
</dbReference>
<evidence type="ECO:0000256" key="2">
    <source>
        <dbReference type="ARBA" id="ARBA00022741"/>
    </source>
</evidence>
<keyword evidence="6" id="KW-1185">Reference proteome</keyword>
<dbReference type="Pfam" id="PF03029">
    <property type="entry name" value="ATP_bind_1"/>
    <property type="match status" value="1"/>
</dbReference>
<gene>
    <name evidence="5" type="ORF">QPL79_00550</name>
</gene>
<protein>
    <submittedName>
        <fullName evidence="5">ATP/GTP-binding protein</fullName>
    </submittedName>
</protein>
<dbReference type="RefSeq" id="WP_285272838.1">
    <property type="nucleotide sequence ID" value="NZ_JASNVW010000001.1"/>
</dbReference>
<evidence type="ECO:0000256" key="3">
    <source>
        <dbReference type="ARBA" id="ARBA00022801"/>
    </source>
</evidence>
<proteinExistence type="inferred from homology"/>
<dbReference type="GO" id="GO:0005525">
    <property type="term" value="F:GTP binding"/>
    <property type="evidence" value="ECO:0007669"/>
    <property type="project" value="UniProtKB-KW"/>
</dbReference>
<dbReference type="InterPro" id="IPR004130">
    <property type="entry name" value="Gpn"/>
</dbReference>
<evidence type="ECO:0000313" key="6">
    <source>
        <dbReference type="Proteomes" id="UP001529235"/>
    </source>
</evidence>
<evidence type="ECO:0000256" key="4">
    <source>
        <dbReference type="ARBA" id="ARBA00023134"/>
    </source>
</evidence>
<reference evidence="5 6" key="1">
    <citation type="submission" date="2023-05" db="EMBL/GenBank/DDBJ databases">
        <title>A new hyperthermophilic archaea 'Ignisphaera cupida' sp. nov. and description of the family 'Ignisphaeraceae' fam. nov.</title>
        <authorList>
            <person name="Podosokorskaya O.A."/>
            <person name="Elcheninov A.G."/>
            <person name="Klukina A."/>
            <person name="Merkel A.Y."/>
        </authorList>
    </citation>
    <scope>NUCLEOTIDE SEQUENCE [LARGE SCALE GENOMIC DNA]</scope>
    <source>
        <strain evidence="5 6">4213-co</strain>
    </source>
</reference>
<keyword evidence="4" id="KW-0342">GTP-binding</keyword>
<keyword evidence="3" id="KW-0378">Hydrolase</keyword>
<comment type="similarity">
    <text evidence="1">Belongs to the GPN-loop GTPase family.</text>
</comment>
<organism evidence="5 6">
    <name type="scientific">Ignisphaera cupida</name>
    <dbReference type="NCBI Taxonomy" id="3050454"/>
    <lineage>
        <taxon>Archaea</taxon>
        <taxon>Thermoproteota</taxon>
        <taxon>Thermoprotei</taxon>
        <taxon>Desulfurococcales</taxon>
        <taxon>Desulfurococcaceae</taxon>
        <taxon>Ignisphaera</taxon>
    </lineage>
</organism>